<protein>
    <recommendedName>
        <fullName evidence="1">Endonuclease GajA/Old nuclease/RecF-like AAA domain-containing protein</fullName>
    </recommendedName>
</protein>
<dbReference type="InParanoid" id="A0A0D2W0Y7"/>
<dbReference type="Pfam" id="PF13175">
    <property type="entry name" value="AAA_15"/>
    <property type="match status" value="1"/>
</dbReference>
<evidence type="ECO:0000313" key="2">
    <source>
        <dbReference type="EMBL" id="KJE97917.1"/>
    </source>
</evidence>
<name>A0A0D2W0Y7_CAPO3</name>
<dbReference type="PhylomeDB" id="A0A0D2W0Y7"/>
<dbReference type="SUPFAM" id="SSF52540">
    <property type="entry name" value="P-loop containing nucleoside triphosphate hydrolases"/>
    <property type="match status" value="1"/>
</dbReference>
<dbReference type="InterPro" id="IPR041685">
    <property type="entry name" value="AAA_GajA/Old/RecF-like"/>
</dbReference>
<dbReference type="Proteomes" id="UP000008743">
    <property type="component" value="Unassembled WGS sequence"/>
</dbReference>
<dbReference type="InterPro" id="IPR027417">
    <property type="entry name" value="P-loop_NTPase"/>
</dbReference>
<keyword evidence="3" id="KW-1185">Reference proteome</keyword>
<feature type="domain" description="Endonuclease GajA/Old nuclease/RecF-like AAA" evidence="1">
    <location>
        <begin position="15"/>
        <end position="81"/>
    </location>
</feature>
<dbReference type="EMBL" id="KE346376">
    <property type="protein sequence ID" value="KJE97917.1"/>
    <property type="molecule type" value="Genomic_DNA"/>
</dbReference>
<dbReference type="AlphaFoldDB" id="A0A0D2W0Y7"/>
<dbReference type="Gene3D" id="3.40.50.300">
    <property type="entry name" value="P-loop containing nucleotide triphosphate hydrolases"/>
    <property type="match status" value="1"/>
</dbReference>
<organism evidence="2 3">
    <name type="scientific">Capsaspora owczarzaki (strain ATCC 30864)</name>
    <dbReference type="NCBI Taxonomy" id="595528"/>
    <lineage>
        <taxon>Eukaryota</taxon>
        <taxon>Filasterea</taxon>
        <taxon>Capsaspora</taxon>
    </lineage>
</organism>
<evidence type="ECO:0000313" key="3">
    <source>
        <dbReference type="Proteomes" id="UP000008743"/>
    </source>
</evidence>
<gene>
    <name evidence="2" type="ORF">CAOG_010167</name>
</gene>
<reference evidence="3" key="1">
    <citation type="submission" date="2011-02" db="EMBL/GenBank/DDBJ databases">
        <title>The Genome Sequence of Capsaspora owczarzaki ATCC 30864.</title>
        <authorList>
            <person name="Russ C."/>
            <person name="Cuomo C."/>
            <person name="Burger G."/>
            <person name="Gray M.W."/>
            <person name="Holland P.W.H."/>
            <person name="King N."/>
            <person name="Lang F.B.F."/>
            <person name="Roger A.J."/>
            <person name="Ruiz-Trillo I."/>
            <person name="Young S.K."/>
            <person name="Zeng Q."/>
            <person name="Gargeya S."/>
            <person name="Alvarado L."/>
            <person name="Berlin A."/>
            <person name="Chapman S.B."/>
            <person name="Chen Z."/>
            <person name="Freedman E."/>
            <person name="Gellesch M."/>
            <person name="Goldberg J."/>
            <person name="Griggs A."/>
            <person name="Gujja S."/>
            <person name="Heilman E."/>
            <person name="Heiman D."/>
            <person name="Howarth C."/>
            <person name="Mehta T."/>
            <person name="Neiman D."/>
            <person name="Pearson M."/>
            <person name="Roberts A."/>
            <person name="Saif S."/>
            <person name="Shea T."/>
            <person name="Shenoy N."/>
            <person name="Sisk P."/>
            <person name="Stolte C."/>
            <person name="Sykes S."/>
            <person name="White J."/>
            <person name="Yandava C."/>
            <person name="Haas B."/>
            <person name="Nusbaum C."/>
            <person name="Birren B."/>
        </authorList>
    </citation>
    <scope>NUCLEOTIDE SEQUENCE</scope>
    <source>
        <strain evidence="3">ATCC 30864</strain>
    </source>
</reference>
<proteinExistence type="predicted"/>
<accession>A0A0D2W0Y7</accession>
<evidence type="ECO:0000259" key="1">
    <source>
        <dbReference type="Pfam" id="PF13175"/>
    </source>
</evidence>
<dbReference type="OrthoDB" id="2105540at2759"/>
<sequence>MDSATQVETKSEFRLHQLQLQNFKRFEDITFTLTPSPKIIVGANGSGKTQVLWAIIIFLRGHNARVPSSQHFHSDPFEFIELQDLLGETLFNNLHEGARTLVRVGALNSKFTLTGTFLDRQYHGTDDQSRPNVHAQMVYSLKEGLYLDKTTHKSFAPVRFAFMPPF</sequence>